<dbReference type="AlphaFoldDB" id="A0A645AU79"/>
<proteinExistence type="inferred from homology"/>
<evidence type="ECO:0000256" key="1">
    <source>
        <dbReference type="ARBA" id="ARBA00006594"/>
    </source>
</evidence>
<comment type="caution">
    <text evidence="6">The sequence shown here is derived from an EMBL/GenBank/DDBJ whole genome shotgun (WGS) entry which is preliminary data.</text>
</comment>
<dbReference type="GO" id="GO:0003677">
    <property type="term" value="F:DNA binding"/>
    <property type="evidence" value="ECO:0007669"/>
    <property type="project" value="InterPro"/>
</dbReference>
<name>A0A645AU79_9ZZZZ</name>
<evidence type="ECO:0000256" key="2">
    <source>
        <dbReference type="ARBA" id="ARBA00022603"/>
    </source>
</evidence>
<dbReference type="PROSITE" id="PS00092">
    <property type="entry name" value="N6_MTASE"/>
    <property type="match status" value="1"/>
</dbReference>
<gene>
    <name evidence="6" type="ORF">SDC9_103120</name>
</gene>
<dbReference type="Gene3D" id="3.40.50.150">
    <property type="entry name" value="Vaccinia Virus protein VP39"/>
    <property type="match status" value="1"/>
</dbReference>
<dbReference type="InterPro" id="IPR002052">
    <property type="entry name" value="DNA_methylase_N6_adenine_CS"/>
</dbReference>
<reference evidence="6" key="1">
    <citation type="submission" date="2019-08" db="EMBL/GenBank/DDBJ databases">
        <authorList>
            <person name="Kucharzyk K."/>
            <person name="Murdoch R.W."/>
            <person name="Higgins S."/>
            <person name="Loffler F."/>
        </authorList>
    </citation>
    <scope>NUCLEOTIDE SEQUENCE</scope>
</reference>
<dbReference type="GO" id="GO:0032259">
    <property type="term" value="P:methylation"/>
    <property type="evidence" value="ECO:0007669"/>
    <property type="project" value="UniProtKB-KW"/>
</dbReference>
<evidence type="ECO:0000259" key="5">
    <source>
        <dbReference type="Pfam" id="PF01555"/>
    </source>
</evidence>
<dbReference type="InterPro" id="IPR002941">
    <property type="entry name" value="DNA_methylase_N4/N6"/>
</dbReference>
<dbReference type="SUPFAM" id="SSF53335">
    <property type="entry name" value="S-adenosyl-L-methionine-dependent methyltransferases"/>
    <property type="match status" value="1"/>
</dbReference>
<dbReference type="InterPro" id="IPR029063">
    <property type="entry name" value="SAM-dependent_MTases_sf"/>
</dbReference>
<keyword evidence="4" id="KW-0949">S-adenosyl-L-methionine</keyword>
<dbReference type="Pfam" id="PF01555">
    <property type="entry name" value="N6_N4_Mtase"/>
    <property type="match status" value="1"/>
</dbReference>
<dbReference type="GO" id="GO:0008170">
    <property type="term" value="F:N-methyltransferase activity"/>
    <property type="evidence" value="ECO:0007669"/>
    <property type="project" value="InterPro"/>
</dbReference>
<dbReference type="InterPro" id="IPR002295">
    <property type="entry name" value="N4/N6-MTase_EcoPI_Mod-like"/>
</dbReference>
<organism evidence="6">
    <name type="scientific">bioreactor metagenome</name>
    <dbReference type="NCBI Taxonomy" id="1076179"/>
    <lineage>
        <taxon>unclassified sequences</taxon>
        <taxon>metagenomes</taxon>
        <taxon>ecological metagenomes</taxon>
    </lineage>
</organism>
<protein>
    <recommendedName>
        <fullName evidence="5">DNA methylase N-4/N-6 domain-containing protein</fullName>
    </recommendedName>
</protein>
<sequence>MGTLCPCKEESKNWDDTQNLYIEGDNLEVLKLLQKSYHGKIKMIYIDPPYNTGSDFVYPDDFSDSLENYKEITGQVDAEGRKVSTNSEANGRYHTDWLNMMYPRLRLARNLLTDDGVIFISIDDNEQGNLKKVCDEIFGETNFITSFIWAAGRKNDSKFASISHEYMLCYVKSLENLKANGVVWLEKKQGLDDIYTEFESLKSKYGSDYSKIQNDLRGWFKSLPDNHPAKNHSHYSCVDEKGIYFAADISWPGGGGPKYEVLHPITKKPVKIPNRGWVYTTPERMQEIIDSGKVHFGQDETSVPCIKSYLTEKEYAAPYSVFYKDGRASTKRLRGLMEADVFQNPKDEEVVQSLIEFTLTKDSIVLDFFSGSATTAHAVFLQNAKDEGNRRFILVQLPEATDEKDNAYKAGYKNICEIGKERIRRAGEKIKAEVEEQNAQLKIGEEPKKAPDIGFKDFKLDTSNLKKWQPDYDEFEQSLWDSVGNYVDGRSELDVVYEIMLKMGLDLTWPLETHTYGGKNVYTIGLGALMICLDDHITPDVAEGMVSLHKELAPETWKVVFKDNGFADDSAKVNTKEILKCAGLEEDAFTTV</sequence>
<dbReference type="PIRSF" id="PIRSF015855">
    <property type="entry name" value="TypeIII_Mtase_mKpnI"/>
    <property type="match status" value="1"/>
</dbReference>
<dbReference type="PRINTS" id="PR00506">
    <property type="entry name" value="D21N6MTFRASE"/>
</dbReference>
<keyword evidence="3" id="KW-0808">Transferase</keyword>
<comment type="similarity">
    <text evidence="1">Belongs to the N(4)/N(6)-methyltransferase family.</text>
</comment>
<accession>A0A645AU79</accession>
<keyword evidence="2" id="KW-0489">Methyltransferase</keyword>
<evidence type="ECO:0000313" key="6">
    <source>
        <dbReference type="EMBL" id="MPM56318.1"/>
    </source>
</evidence>
<feature type="domain" description="DNA methylase N-4/N-6" evidence="5">
    <location>
        <begin position="41"/>
        <end position="385"/>
    </location>
</feature>
<dbReference type="EMBL" id="VSSQ01015698">
    <property type="protein sequence ID" value="MPM56318.1"/>
    <property type="molecule type" value="Genomic_DNA"/>
</dbReference>
<evidence type="ECO:0000256" key="4">
    <source>
        <dbReference type="ARBA" id="ARBA00022691"/>
    </source>
</evidence>
<evidence type="ECO:0000256" key="3">
    <source>
        <dbReference type="ARBA" id="ARBA00022679"/>
    </source>
</evidence>